<feature type="transmembrane region" description="Helical" evidence="2">
    <location>
        <begin position="7"/>
        <end position="26"/>
    </location>
</feature>
<evidence type="ECO:0000256" key="1">
    <source>
        <dbReference type="ARBA" id="ARBA00023115"/>
    </source>
</evidence>
<dbReference type="SUPFAM" id="SSF53335">
    <property type="entry name" value="S-adenosyl-L-methionine-dependent methyltransferases"/>
    <property type="match status" value="1"/>
</dbReference>
<feature type="transmembrane region" description="Helical" evidence="2">
    <location>
        <begin position="618"/>
        <end position="638"/>
    </location>
</feature>
<feature type="transmembrane region" description="Helical" evidence="2">
    <location>
        <begin position="137"/>
        <end position="156"/>
    </location>
</feature>
<accession>A0A6J7JTW1</accession>
<dbReference type="GO" id="GO:0006596">
    <property type="term" value="P:polyamine biosynthetic process"/>
    <property type="evidence" value="ECO:0007669"/>
    <property type="project" value="UniProtKB-KW"/>
</dbReference>
<organism evidence="3">
    <name type="scientific">freshwater metagenome</name>
    <dbReference type="NCBI Taxonomy" id="449393"/>
    <lineage>
        <taxon>unclassified sequences</taxon>
        <taxon>metagenomes</taxon>
        <taxon>ecological metagenomes</taxon>
    </lineage>
</organism>
<dbReference type="InterPro" id="IPR029063">
    <property type="entry name" value="SAM-dependent_MTases_sf"/>
</dbReference>
<feature type="transmembrane region" description="Helical" evidence="2">
    <location>
        <begin position="102"/>
        <end position="125"/>
    </location>
</feature>
<feature type="transmembrane region" description="Helical" evidence="2">
    <location>
        <begin position="584"/>
        <end position="606"/>
    </location>
</feature>
<keyword evidence="2" id="KW-0812">Transmembrane</keyword>
<feature type="transmembrane region" description="Helical" evidence="2">
    <location>
        <begin position="32"/>
        <end position="54"/>
    </location>
</feature>
<feature type="transmembrane region" description="Helical" evidence="2">
    <location>
        <begin position="559"/>
        <end position="578"/>
    </location>
</feature>
<dbReference type="Gene3D" id="3.40.50.150">
    <property type="entry name" value="Vaccinia Virus protein VP39"/>
    <property type="match status" value="1"/>
</dbReference>
<feature type="transmembrane region" description="Helical" evidence="2">
    <location>
        <begin position="644"/>
        <end position="663"/>
    </location>
</feature>
<feature type="transmembrane region" description="Helical" evidence="2">
    <location>
        <begin position="466"/>
        <end position="489"/>
    </location>
</feature>
<feature type="transmembrane region" description="Helical" evidence="2">
    <location>
        <begin position="185"/>
        <end position="204"/>
    </location>
</feature>
<feature type="transmembrane region" description="Helical" evidence="2">
    <location>
        <begin position="61"/>
        <end position="82"/>
    </location>
</feature>
<evidence type="ECO:0000256" key="2">
    <source>
        <dbReference type="SAM" id="Phobius"/>
    </source>
</evidence>
<sequence length="677" mass="72620">MSIRMRLIVASALMLFTELLLIRWLGANLLHLSYFSNIVLLGSFLGIGLGFLMAKPDRRSPWWFPVALIALFAAVLDFPVGVDRVGSDLIYFTAVSTSGFPPVLTLTLVFIAVAVVMAGPGLLVAQCFFELPRLDAYRYDLLGSLIGTALFAVMSFLSAPPVVWSIFLAAATIALVPWPRWVVVASLACFIGLTALGTIAGDIWSPYYKIQTETAVVADSKGDPYKVITVLANGVPHQAIMSLDVRLHEEPFYGLPYERIADNGGVGDVLIVGAGNGSDVALALRRGATSVDAVEIDPRIHDLGVQWHPQKPFDDPRVHSHITDGRAFLHQTDHKYDLVVFALPDSLTLVAGSNQLRLESYLFTQEAFEDVRDRLKPGGAFAMYNFYREEWLVGRLVNTATAAFGHAPCVDTYASSSSVIVVGLTALDQRCGVPDDDPSVTSLTTVAGPAPVHDDRPFLYLKDPGIPATFLAVIALILGLSLVAIRVVGGPLRRMAPYTDLACLGAAFLLLETRAVTWSALLFGTTWVVNAIVFAGILVVVLLAVEVTRRLPKRPSRPLAFGLLGVTLVIAWLVPTSWLLGLPIWLRALAAIAIAFGPVFASNIVFATRFADTEDPTGAFAANLLGAMVGGCLEYVALITGYPILLLIAGVLYAGAFILGPRVGNARAGASRLVSGP</sequence>
<evidence type="ECO:0000313" key="3">
    <source>
        <dbReference type="EMBL" id="CAB4947100.1"/>
    </source>
</evidence>
<dbReference type="Pfam" id="PF01564">
    <property type="entry name" value="Spermine_synth"/>
    <property type="match status" value="1"/>
</dbReference>
<evidence type="ECO:0000313" key="4">
    <source>
        <dbReference type="EMBL" id="CAB5038830.1"/>
    </source>
</evidence>
<keyword evidence="1" id="KW-0620">Polyamine biosynthesis</keyword>
<name>A0A6J7JTW1_9ZZZZ</name>
<gene>
    <name evidence="3" type="ORF">UFOPK3752_01425</name>
    <name evidence="4" type="ORF">UFOPK4150_02079</name>
</gene>
<dbReference type="AlphaFoldDB" id="A0A6J7JTW1"/>
<dbReference type="PANTHER" id="PTHR43317">
    <property type="entry name" value="THERMOSPERMINE SYNTHASE ACAULIS5"/>
    <property type="match status" value="1"/>
</dbReference>
<keyword evidence="2" id="KW-1133">Transmembrane helix</keyword>
<feature type="transmembrane region" description="Helical" evidence="2">
    <location>
        <begin position="527"/>
        <end position="547"/>
    </location>
</feature>
<dbReference type="CDD" id="cd02440">
    <property type="entry name" value="AdoMet_MTases"/>
    <property type="match status" value="1"/>
</dbReference>
<proteinExistence type="predicted"/>
<dbReference type="PANTHER" id="PTHR43317:SF1">
    <property type="entry name" value="THERMOSPERMINE SYNTHASE ACAULIS5"/>
    <property type="match status" value="1"/>
</dbReference>
<protein>
    <submittedName>
        <fullName evidence="3">Unannotated protein</fullName>
    </submittedName>
</protein>
<dbReference type="EMBL" id="CAFBPU010000058">
    <property type="protein sequence ID" value="CAB5038830.1"/>
    <property type="molecule type" value="Genomic_DNA"/>
</dbReference>
<dbReference type="EMBL" id="CAFBND010000058">
    <property type="protein sequence ID" value="CAB4947100.1"/>
    <property type="molecule type" value="Genomic_DNA"/>
</dbReference>
<keyword evidence="2" id="KW-0472">Membrane</keyword>
<reference evidence="3" key="1">
    <citation type="submission" date="2020-05" db="EMBL/GenBank/DDBJ databases">
        <authorList>
            <person name="Chiriac C."/>
            <person name="Salcher M."/>
            <person name="Ghai R."/>
            <person name="Kavagutti S V."/>
        </authorList>
    </citation>
    <scope>NUCLEOTIDE SEQUENCE</scope>
</reference>